<evidence type="ECO:0000313" key="7">
    <source>
        <dbReference type="Proteomes" id="UP000661507"/>
    </source>
</evidence>
<accession>A0A917KCW3</accession>
<evidence type="ECO:0000256" key="4">
    <source>
        <dbReference type="SAM" id="SignalP"/>
    </source>
</evidence>
<organism evidence="6 7">
    <name type="scientific">Neoroseomonas lacus</name>
    <dbReference type="NCBI Taxonomy" id="287609"/>
    <lineage>
        <taxon>Bacteria</taxon>
        <taxon>Pseudomonadati</taxon>
        <taxon>Pseudomonadota</taxon>
        <taxon>Alphaproteobacteria</taxon>
        <taxon>Acetobacterales</taxon>
        <taxon>Acetobacteraceae</taxon>
        <taxon>Neoroseomonas</taxon>
    </lineage>
</organism>
<dbReference type="CDD" id="cd08502">
    <property type="entry name" value="PBP2_NikA_DppA_OppA_like_16"/>
    <property type="match status" value="1"/>
</dbReference>
<comment type="subcellular location">
    <subcellularLocation>
        <location evidence="1">Periplasm</location>
    </subcellularLocation>
</comment>
<dbReference type="PANTHER" id="PTHR30290">
    <property type="entry name" value="PERIPLASMIC BINDING COMPONENT OF ABC TRANSPORTER"/>
    <property type="match status" value="1"/>
</dbReference>
<dbReference type="InterPro" id="IPR039424">
    <property type="entry name" value="SBP_5"/>
</dbReference>
<dbReference type="PROSITE" id="PS51318">
    <property type="entry name" value="TAT"/>
    <property type="match status" value="1"/>
</dbReference>
<feature type="domain" description="Solute-binding protein family 5" evidence="5">
    <location>
        <begin position="75"/>
        <end position="447"/>
    </location>
</feature>
<evidence type="ECO:0000256" key="3">
    <source>
        <dbReference type="ARBA" id="ARBA00022729"/>
    </source>
</evidence>
<dbReference type="InterPro" id="IPR006311">
    <property type="entry name" value="TAT_signal"/>
</dbReference>
<keyword evidence="7" id="KW-1185">Reference proteome</keyword>
<evidence type="ECO:0000256" key="1">
    <source>
        <dbReference type="ARBA" id="ARBA00004418"/>
    </source>
</evidence>
<name>A0A917KCW3_9PROT</name>
<feature type="signal peptide" evidence="4">
    <location>
        <begin position="1"/>
        <end position="28"/>
    </location>
</feature>
<comment type="similarity">
    <text evidence="2">Belongs to the bacterial solute-binding protein 5 family.</text>
</comment>
<dbReference type="AlphaFoldDB" id="A0A917KCW3"/>
<reference evidence="6" key="2">
    <citation type="submission" date="2020-09" db="EMBL/GenBank/DDBJ databases">
        <authorList>
            <person name="Sun Q."/>
            <person name="Zhou Y."/>
        </authorList>
    </citation>
    <scope>NUCLEOTIDE SEQUENCE</scope>
    <source>
        <strain evidence="6">CGMCC 1.3617</strain>
    </source>
</reference>
<evidence type="ECO:0000259" key="5">
    <source>
        <dbReference type="Pfam" id="PF00496"/>
    </source>
</evidence>
<comment type="caution">
    <text evidence="6">The sequence shown here is derived from an EMBL/GenBank/DDBJ whole genome shotgun (WGS) entry which is preliminary data.</text>
</comment>
<keyword evidence="3 4" id="KW-0732">Signal</keyword>
<dbReference type="InterPro" id="IPR030678">
    <property type="entry name" value="Peptide/Ni-bd"/>
</dbReference>
<gene>
    <name evidence="6" type="ORF">GCM10011320_15720</name>
</gene>
<dbReference type="GO" id="GO:0015833">
    <property type="term" value="P:peptide transport"/>
    <property type="evidence" value="ECO:0007669"/>
    <property type="project" value="TreeGrafter"/>
</dbReference>
<dbReference type="EMBL" id="BMKW01000003">
    <property type="protein sequence ID" value="GGJ09560.1"/>
    <property type="molecule type" value="Genomic_DNA"/>
</dbReference>
<dbReference type="Pfam" id="PF00496">
    <property type="entry name" value="SBP_bac_5"/>
    <property type="match status" value="1"/>
</dbReference>
<dbReference type="Gene3D" id="3.40.190.10">
    <property type="entry name" value="Periplasmic binding protein-like II"/>
    <property type="match status" value="1"/>
</dbReference>
<evidence type="ECO:0000256" key="2">
    <source>
        <dbReference type="ARBA" id="ARBA00005695"/>
    </source>
</evidence>
<dbReference type="InterPro" id="IPR000914">
    <property type="entry name" value="SBP_5_dom"/>
</dbReference>
<reference evidence="6" key="1">
    <citation type="journal article" date="2014" name="Int. J. Syst. Evol. Microbiol.">
        <title>Complete genome sequence of Corynebacterium casei LMG S-19264T (=DSM 44701T), isolated from a smear-ripened cheese.</title>
        <authorList>
            <consortium name="US DOE Joint Genome Institute (JGI-PGF)"/>
            <person name="Walter F."/>
            <person name="Albersmeier A."/>
            <person name="Kalinowski J."/>
            <person name="Ruckert C."/>
        </authorList>
    </citation>
    <scope>NUCLEOTIDE SEQUENCE</scope>
    <source>
        <strain evidence="6">CGMCC 1.3617</strain>
    </source>
</reference>
<dbReference type="GO" id="GO:0030288">
    <property type="term" value="C:outer membrane-bounded periplasmic space"/>
    <property type="evidence" value="ECO:0007669"/>
    <property type="project" value="UniProtKB-ARBA"/>
</dbReference>
<sequence length="533" mass="59282">MSISRRSALALTGAGLAAGFAAPRLALAQDSKVLRFIPQIDLSFLDPHFTTAYVTRGHGHMVFDMLYGSDSAFNPHPQMVAGHTIENDGKLWNLTLRPGLKWHDGEPVLAKDCVASIRRWARRDALGGALMERTDELSAPDDRTIRFKLKRPFPLLPAALGKVTSPMPAMMPERLANTDPFTQITEMIGSGPFRFVASERVAGSRNVYVKFDGYVPREDGPQQWNAGPKRVLLDRVEWTTIPDAATKVAALQQGEQDWWENPTHDLLPLLRRNRQVKIEITNPTGSVDMMRPNHLQPPFNNPAIRRAMLHAFSQSDFMQSIVGDDAQMYHVPHGVFCPNTPMASTAGLEPLTGPRDLAKVKEMLKQAGYANEKVTILAATDYTQFKAIGEVMADVMGRIGMNVDYVATDWGTMLSRRNNRGPVDQGGWSCFNTGWEGADHMDPSNHYAIRGDGDQRSGWPGWCVSPKLEELRDAWFEAPNLAAQQEICRQMQVQCMVDVPSIPLGQYLQPTAYRTNVTGVKPGFPTFWGVQKS</sequence>
<dbReference type="SUPFAM" id="SSF53850">
    <property type="entry name" value="Periplasmic binding protein-like II"/>
    <property type="match status" value="1"/>
</dbReference>
<feature type="chain" id="PRO_5037506158" evidence="4">
    <location>
        <begin position="29"/>
        <end position="533"/>
    </location>
</feature>
<dbReference type="PANTHER" id="PTHR30290:SF38">
    <property type="entry name" value="D,D-DIPEPTIDE-BINDING PERIPLASMIC PROTEIN DDPA-RELATED"/>
    <property type="match status" value="1"/>
</dbReference>
<proteinExistence type="inferred from homology"/>
<dbReference type="GO" id="GO:0043190">
    <property type="term" value="C:ATP-binding cassette (ABC) transporter complex"/>
    <property type="evidence" value="ECO:0007669"/>
    <property type="project" value="InterPro"/>
</dbReference>
<dbReference type="Proteomes" id="UP000661507">
    <property type="component" value="Unassembled WGS sequence"/>
</dbReference>
<dbReference type="PIRSF" id="PIRSF002741">
    <property type="entry name" value="MppA"/>
    <property type="match status" value="1"/>
</dbReference>
<evidence type="ECO:0000313" key="6">
    <source>
        <dbReference type="EMBL" id="GGJ09560.1"/>
    </source>
</evidence>
<dbReference type="Gene3D" id="3.10.105.10">
    <property type="entry name" value="Dipeptide-binding Protein, Domain 3"/>
    <property type="match status" value="1"/>
</dbReference>
<protein>
    <submittedName>
        <fullName evidence="6">Substrate-binding protein</fullName>
    </submittedName>
</protein>
<dbReference type="GO" id="GO:1904680">
    <property type="term" value="F:peptide transmembrane transporter activity"/>
    <property type="evidence" value="ECO:0007669"/>
    <property type="project" value="TreeGrafter"/>
</dbReference>